<reference evidence="1 2" key="1">
    <citation type="journal article" date="2011" name="J. Bacteriol.">
        <title>Complete genome sequence of Acidaminococcus intestini RYC-MR95, a Gram-negative bacterium from the phylum Firmicutes.</title>
        <authorList>
            <person name="D'Auria G."/>
            <person name="Galan J.C."/>
            <person name="Rodriguez-Alcayna M."/>
            <person name="Moya A."/>
            <person name="Baquero F."/>
            <person name="Latorre A."/>
        </authorList>
    </citation>
    <scope>NUCLEOTIDE SEQUENCE [LARGE SCALE GENOMIC DNA]</scope>
    <source>
        <strain evidence="1 2">RyC-MR95</strain>
    </source>
</reference>
<accession>G4Q7Y6</accession>
<keyword evidence="2" id="KW-1185">Reference proteome</keyword>
<dbReference type="InParanoid" id="G4Q7Y6"/>
<dbReference type="PATRIC" id="fig|568816.4.peg.265"/>
<name>G4Q7Y6_ACIIR</name>
<organism evidence="1 2">
    <name type="scientific">Acidaminococcus intestini (strain RyC-MR95)</name>
    <dbReference type="NCBI Taxonomy" id="568816"/>
    <lineage>
        <taxon>Bacteria</taxon>
        <taxon>Bacillati</taxon>
        <taxon>Bacillota</taxon>
        <taxon>Negativicutes</taxon>
        <taxon>Acidaminococcales</taxon>
        <taxon>Acidaminococcaceae</taxon>
        <taxon>Acidaminococcus</taxon>
    </lineage>
</organism>
<dbReference type="EMBL" id="CP003058">
    <property type="protein sequence ID" value="AEQ21515.1"/>
    <property type="molecule type" value="Genomic_DNA"/>
</dbReference>
<dbReference type="HOGENOM" id="CLU_2393160_0_0_9"/>
<dbReference type="Proteomes" id="UP000007093">
    <property type="component" value="Chromosome"/>
</dbReference>
<dbReference type="KEGG" id="ain:Acin_0271"/>
<gene>
    <name evidence="1" type="ordered locus">Acin_0271</name>
</gene>
<dbReference type="AlphaFoldDB" id="G4Q7Y6"/>
<evidence type="ECO:0000313" key="1">
    <source>
        <dbReference type="EMBL" id="AEQ21515.1"/>
    </source>
</evidence>
<proteinExistence type="predicted"/>
<protein>
    <submittedName>
        <fullName evidence="1">Uncharacterized protein</fullName>
    </submittedName>
</protein>
<sequence>MAFGLPLCPLNGDGGSTGDKEYTAPIKQSEGKGWGNIHASVFLWLFRRRADCLLEKYEKPLQHKPQRFFAFLSSLFSQQRQGPYRVFDGFETR</sequence>
<evidence type="ECO:0000313" key="2">
    <source>
        <dbReference type="Proteomes" id="UP000007093"/>
    </source>
</evidence>